<keyword evidence="4" id="KW-1185">Reference proteome</keyword>
<evidence type="ECO:0000256" key="1">
    <source>
        <dbReference type="ARBA" id="ARBA00022801"/>
    </source>
</evidence>
<dbReference type="GO" id="GO:0016020">
    <property type="term" value="C:membrane"/>
    <property type="evidence" value="ECO:0007669"/>
    <property type="project" value="TreeGrafter"/>
</dbReference>
<dbReference type="Gene3D" id="3.40.50.1820">
    <property type="entry name" value="alpha/beta hydrolase"/>
    <property type="match status" value="1"/>
</dbReference>
<dbReference type="EC" id="1.11.1.10" evidence="3"/>
<dbReference type="STRING" id="1219011.GCA_001895045_03853"/>
<dbReference type="PANTHER" id="PTHR43798:SF31">
    <property type="entry name" value="AB HYDROLASE SUPERFAMILY PROTEIN YCLE"/>
    <property type="match status" value="1"/>
</dbReference>
<keyword evidence="3" id="KW-0560">Oxidoreductase</keyword>
<dbReference type="InterPro" id="IPR050266">
    <property type="entry name" value="AB_hydrolase_sf"/>
</dbReference>
<dbReference type="Proteomes" id="UP000249091">
    <property type="component" value="Chromosome 1"/>
</dbReference>
<evidence type="ECO:0000313" key="3">
    <source>
        <dbReference type="EMBL" id="SQI37281.1"/>
    </source>
</evidence>
<keyword evidence="3" id="KW-0575">Peroxidase</keyword>
<dbReference type="AlphaFoldDB" id="A0A2X4UF21"/>
<feature type="domain" description="AB hydrolase-1" evidence="2">
    <location>
        <begin position="30"/>
        <end position="270"/>
    </location>
</feature>
<gene>
    <name evidence="3" type="primary">cpo_2</name>
    <name evidence="3" type="ORF">NCTC10994_03551</name>
</gene>
<reference evidence="3 4" key="1">
    <citation type="submission" date="2018-06" db="EMBL/GenBank/DDBJ databases">
        <authorList>
            <consortium name="Pathogen Informatics"/>
            <person name="Doyle S."/>
        </authorList>
    </citation>
    <scope>NUCLEOTIDE SEQUENCE [LARGE SCALE GENOMIC DNA]</scope>
    <source>
        <strain evidence="3 4">NCTC10994</strain>
    </source>
</reference>
<dbReference type="Pfam" id="PF12697">
    <property type="entry name" value="Abhydrolase_6"/>
    <property type="match status" value="1"/>
</dbReference>
<accession>A0A2X4UF21</accession>
<dbReference type="PANTHER" id="PTHR43798">
    <property type="entry name" value="MONOACYLGLYCEROL LIPASE"/>
    <property type="match status" value="1"/>
</dbReference>
<dbReference type="KEGG" id="rcr:NCTC10994_03551"/>
<name>A0A2X4UF21_9NOCA</name>
<dbReference type="InterPro" id="IPR029058">
    <property type="entry name" value="AB_hydrolase_fold"/>
</dbReference>
<dbReference type="PRINTS" id="PR00111">
    <property type="entry name" value="ABHYDROLASE"/>
</dbReference>
<protein>
    <submittedName>
        <fullName evidence="3">Non-heme haloperoxidase</fullName>
        <ecNumber evidence="3">1.11.1.10</ecNumber>
    </submittedName>
</protein>
<dbReference type="InterPro" id="IPR000073">
    <property type="entry name" value="AB_hydrolase_1"/>
</dbReference>
<dbReference type="GO" id="GO:0016787">
    <property type="term" value="F:hydrolase activity"/>
    <property type="evidence" value="ECO:0007669"/>
    <property type="project" value="UniProtKB-KW"/>
</dbReference>
<dbReference type="EMBL" id="LS483468">
    <property type="protein sequence ID" value="SQI37281.1"/>
    <property type="molecule type" value="Genomic_DNA"/>
</dbReference>
<evidence type="ECO:0000313" key="4">
    <source>
        <dbReference type="Proteomes" id="UP000249091"/>
    </source>
</evidence>
<dbReference type="GO" id="GO:0016691">
    <property type="term" value="F:chloride peroxidase activity"/>
    <property type="evidence" value="ECO:0007669"/>
    <property type="project" value="UniProtKB-EC"/>
</dbReference>
<sequence length="279" mass="29345">MTRMTVREVLSADGTTLVYRAFGPEDGQPLVLLHGWAQSSKCWGECVLDALAEHFRVVAVDLRGHGYSGVPDTGYDDSKAWAADVEAVFAAEGVSERNPAVLLGWSYGGLVICDYLATHGSGAVKGVILVGAVTSLGRGEKGGRIGPAMRAAIPGAMSEDPREAVRTLGSFGDSLTGPAEGKGVVSQALFGTSLTTPPRVRAAMFARTVSNDELLTDLDVPVFVLHGSDDSVVDVSAAHHVASLTPHVTVSIWDGVDHGPFVEDPDRFVDEVTRFVSSV</sequence>
<dbReference type="SUPFAM" id="SSF53474">
    <property type="entry name" value="alpha/beta-Hydrolases"/>
    <property type="match status" value="1"/>
</dbReference>
<keyword evidence="1" id="KW-0378">Hydrolase</keyword>
<organism evidence="3 4">
    <name type="scientific">Rhodococcus coprophilus</name>
    <dbReference type="NCBI Taxonomy" id="38310"/>
    <lineage>
        <taxon>Bacteria</taxon>
        <taxon>Bacillati</taxon>
        <taxon>Actinomycetota</taxon>
        <taxon>Actinomycetes</taxon>
        <taxon>Mycobacteriales</taxon>
        <taxon>Nocardiaceae</taxon>
        <taxon>Rhodococcus</taxon>
    </lineage>
</organism>
<evidence type="ECO:0000259" key="2">
    <source>
        <dbReference type="Pfam" id="PF12697"/>
    </source>
</evidence>
<proteinExistence type="predicted"/>